<feature type="transmembrane region" description="Helical" evidence="6">
    <location>
        <begin position="12"/>
        <end position="38"/>
    </location>
</feature>
<evidence type="ECO:0000256" key="3">
    <source>
        <dbReference type="ARBA" id="ARBA00022692"/>
    </source>
</evidence>
<dbReference type="GO" id="GO:0016020">
    <property type="term" value="C:membrane"/>
    <property type="evidence" value="ECO:0007669"/>
    <property type="project" value="UniProtKB-SubCell"/>
</dbReference>
<proteinExistence type="predicted"/>
<dbReference type="NCBIfam" id="TIGR02532">
    <property type="entry name" value="IV_pilin_GFxxxE"/>
    <property type="match status" value="1"/>
</dbReference>
<keyword evidence="2" id="KW-0488">Methylation</keyword>
<dbReference type="InterPro" id="IPR012902">
    <property type="entry name" value="N_methyl_site"/>
</dbReference>
<keyword evidence="4 6" id="KW-1133">Transmembrane helix</keyword>
<evidence type="ECO:0008006" key="9">
    <source>
        <dbReference type="Google" id="ProtNLM"/>
    </source>
</evidence>
<dbReference type="PANTHER" id="PTHR30093">
    <property type="entry name" value="GENERAL SECRETION PATHWAY PROTEIN G"/>
    <property type="match status" value="1"/>
</dbReference>
<dbReference type="Gene3D" id="3.30.700.10">
    <property type="entry name" value="Glycoprotein, Type 4 Pilin"/>
    <property type="match status" value="1"/>
</dbReference>
<dbReference type="SUPFAM" id="SSF54523">
    <property type="entry name" value="Pili subunits"/>
    <property type="match status" value="1"/>
</dbReference>
<evidence type="ECO:0000256" key="5">
    <source>
        <dbReference type="ARBA" id="ARBA00023136"/>
    </source>
</evidence>
<dbReference type="PANTHER" id="PTHR30093:SF44">
    <property type="entry name" value="TYPE II SECRETION SYSTEM CORE PROTEIN G"/>
    <property type="match status" value="1"/>
</dbReference>
<dbReference type="EMBL" id="PFWY01000008">
    <property type="protein sequence ID" value="PJA41449.1"/>
    <property type="molecule type" value="Genomic_DNA"/>
</dbReference>
<dbReference type="InterPro" id="IPR045584">
    <property type="entry name" value="Pilin-like"/>
</dbReference>
<dbReference type="Pfam" id="PF07963">
    <property type="entry name" value="N_methyl"/>
    <property type="match status" value="1"/>
</dbReference>
<evidence type="ECO:0000313" key="8">
    <source>
        <dbReference type="Proteomes" id="UP000230683"/>
    </source>
</evidence>
<accession>A0A2M7X5Q2</accession>
<dbReference type="Proteomes" id="UP000230683">
    <property type="component" value="Unassembled WGS sequence"/>
</dbReference>
<keyword evidence="5 6" id="KW-0472">Membrane</keyword>
<sequence>MYLPKALRHKVLHAFTLIELLIVIGIIGILAGIVLVIINPVQQQKKANDAVILASMEKLTASLEAYYSANFTYPANCAALAADTTSRVKCYDAVRFSIDGVNLPKTCTSASLHSRLGTSQCYFY</sequence>
<keyword evidence="3 6" id="KW-0812">Transmembrane</keyword>
<name>A0A2M7X5Q2_UNCKA</name>
<organism evidence="7 8">
    <name type="scientific">candidate division WWE3 bacterium CG_4_9_14_3_um_filter_34_6</name>
    <dbReference type="NCBI Taxonomy" id="1975079"/>
    <lineage>
        <taxon>Bacteria</taxon>
        <taxon>Katanobacteria</taxon>
    </lineage>
</organism>
<protein>
    <recommendedName>
        <fullName evidence="9">Type II secretion system protein GspG C-terminal domain-containing protein</fullName>
    </recommendedName>
</protein>
<evidence type="ECO:0000256" key="4">
    <source>
        <dbReference type="ARBA" id="ARBA00022989"/>
    </source>
</evidence>
<dbReference type="AlphaFoldDB" id="A0A2M7X5Q2"/>
<feature type="non-terminal residue" evidence="7">
    <location>
        <position position="124"/>
    </location>
</feature>
<gene>
    <name evidence="7" type="ORF">CO178_00155</name>
</gene>
<evidence type="ECO:0000256" key="6">
    <source>
        <dbReference type="SAM" id="Phobius"/>
    </source>
</evidence>
<comment type="caution">
    <text evidence="7">The sequence shown here is derived from an EMBL/GenBank/DDBJ whole genome shotgun (WGS) entry which is preliminary data.</text>
</comment>
<comment type="subcellular location">
    <subcellularLocation>
        <location evidence="1">Membrane</location>
        <topology evidence="1">Single-pass membrane protein</topology>
    </subcellularLocation>
</comment>
<reference evidence="8" key="1">
    <citation type="submission" date="2017-09" db="EMBL/GenBank/DDBJ databases">
        <title>Depth-based differentiation of microbial function through sediment-hosted aquifers and enrichment of novel symbionts in the deep terrestrial subsurface.</title>
        <authorList>
            <person name="Probst A.J."/>
            <person name="Ladd B."/>
            <person name="Jarett J.K."/>
            <person name="Geller-Mcgrath D.E."/>
            <person name="Sieber C.M.K."/>
            <person name="Emerson J.B."/>
            <person name="Anantharaman K."/>
            <person name="Thomas B.C."/>
            <person name="Malmstrom R."/>
            <person name="Stieglmeier M."/>
            <person name="Klingl A."/>
            <person name="Woyke T."/>
            <person name="Ryan C.M."/>
            <person name="Banfield J.F."/>
        </authorList>
    </citation>
    <scope>NUCLEOTIDE SEQUENCE [LARGE SCALE GENOMIC DNA]</scope>
</reference>
<evidence type="ECO:0000256" key="2">
    <source>
        <dbReference type="ARBA" id="ARBA00022481"/>
    </source>
</evidence>
<evidence type="ECO:0000256" key="1">
    <source>
        <dbReference type="ARBA" id="ARBA00004167"/>
    </source>
</evidence>
<evidence type="ECO:0000313" key="7">
    <source>
        <dbReference type="EMBL" id="PJA41449.1"/>
    </source>
</evidence>